<proteinExistence type="predicted"/>
<name>A0A9W8LNK8_9FUNG</name>
<feature type="chain" id="PRO_5040928788" evidence="1">
    <location>
        <begin position="23"/>
        <end position="143"/>
    </location>
</feature>
<keyword evidence="1" id="KW-0732">Signal</keyword>
<comment type="caution">
    <text evidence="2">The sequence shown here is derived from an EMBL/GenBank/DDBJ whole genome shotgun (WGS) entry which is preliminary data.</text>
</comment>
<reference evidence="2" key="1">
    <citation type="submission" date="2022-07" db="EMBL/GenBank/DDBJ databases">
        <title>Phylogenomic reconstructions and comparative analyses of Kickxellomycotina fungi.</title>
        <authorList>
            <person name="Reynolds N.K."/>
            <person name="Stajich J.E."/>
            <person name="Barry K."/>
            <person name="Grigoriev I.V."/>
            <person name="Crous P."/>
            <person name="Smith M.E."/>
        </authorList>
    </citation>
    <scope>NUCLEOTIDE SEQUENCE</scope>
    <source>
        <strain evidence="2">NBRC 105414</strain>
    </source>
</reference>
<dbReference type="Proteomes" id="UP001140217">
    <property type="component" value="Unassembled WGS sequence"/>
</dbReference>
<dbReference type="EMBL" id="JANBUL010000003">
    <property type="protein sequence ID" value="KAJ2786179.1"/>
    <property type="molecule type" value="Genomic_DNA"/>
</dbReference>
<gene>
    <name evidence="2" type="ORF">H4R18_000026</name>
</gene>
<organism evidence="2 3">
    <name type="scientific">Coemansia javaensis</name>
    <dbReference type="NCBI Taxonomy" id="2761396"/>
    <lineage>
        <taxon>Eukaryota</taxon>
        <taxon>Fungi</taxon>
        <taxon>Fungi incertae sedis</taxon>
        <taxon>Zoopagomycota</taxon>
        <taxon>Kickxellomycotina</taxon>
        <taxon>Kickxellomycetes</taxon>
        <taxon>Kickxellales</taxon>
        <taxon>Kickxellaceae</taxon>
        <taxon>Coemansia</taxon>
    </lineage>
</organism>
<feature type="signal peptide" evidence="1">
    <location>
        <begin position="1"/>
        <end position="22"/>
    </location>
</feature>
<accession>A0A9W8LNK8</accession>
<evidence type="ECO:0000256" key="1">
    <source>
        <dbReference type="SAM" id="SignalP"/>
    </source>
</evidence>
<sequence length="143" mass="14944">MHLASLLPRLLVLAALLAVVFACPVTPPKPQSKSCLSRVAAAITPANAAALNTLSAQLSSTKFRYVRMFEPAAVALGLPSAADFSANDPNAVDGALRSLESYLRLQVPEAVPQGKPCTDPLAASLLNIYKSVASLVNELAPQH</sequence>
<dbReference type="OrthoDB" id="5542466at2759"/>
<evidence type="ECO:0000313" key="2">
    <source>
        <dbReference type="EMBL" id="KAJ2786179.1"/>
    </source>
</evidence>
<evidence type="ECO:0000313" key="3">
    <source>
        <dbReference type="Proteomes" id="UP001140217"/>
    </source>
</evidence>
<keyword evidence="3" id="KW-1185">Reference proteome</keyword>
<dbReference type="AlphaFoldDB" id="A0A9W8LNK8"/>
<protein>
    <submittedName>
        <fullName evidence="2">Uncharacterized protein</fullName>
    </submittedName>
</protein>